<reference evidence="2" key="1">
    <citation type="submission" date="2008-04" db="EMBL/GenBank/DDBJ databases">
        <title>Draft genome sequence of Providencia stuartii (ATCC 25827).</title>
        <authorList>
            <person name="Sudarsanam P."/>
            <person name="Ley R."/>
            <person name="Guruge J."/>
            <person name="Turnbaugh P.J."/>
            <person name="Mahowald M."/>
            <person name="Liep D."/>
            <person name="Gordon J."/>
        </authorList>
    </citation>
    <scope>NUCLEOTIDE SEQUENCE [LARGE SCALE GENOMIC DNA]</scope>
    <source>
        <strain evidence="2">ATCC 25827</strain>
    </source>
</reference>
<reference evidence="2" key="2">
    <citation type="submission" date="2008-04" db="EMBL/GenBank/DDBJ databases">
        <title>Draft genome sequence of Providencia stuartii(ATCC 25827).</title>
        <authorList>
            <person name="Sudarsanam P."/>
            <person name="Ley R."/>
            <person name="Guruge J."/>
            <person name="Turnbaugh P.J."/>
            <person name="Mahowald M."/>
            <person name="Liep D."/>
            <person name="Gordon J."/>
        </authorList>
    </citation>
    <scope>NUCLEOTIDE SEQUENCE [LARGE SCALE GENOMIC DNA]</scope>
    <source>
        <strain evidence="2">ATCC 25827</strain>
    </source>
</reference>
<organism evidence="1 2">
    <name type="scientific">Providencia stuartii ATCC 25827</name>
    <dbReference type="NCBI Taxonomy" id="471874"/>
    <lineage>
        <taxon>Bacteria</taxon>
        <taxon>Pseudomonadati</taxon>
        <taxon>Pseudomonadota</taxon>
        <taxon>Gammaproteobacteria</taxon>
        <taxon>Enterobacterales</taxon>
        <taxon>Morganellaceae</taxon>
        <taxon>Providencia</taxon>
    </lineage>
</organism>
<dbReference type="AlphaFoldDB" id="A0AA87CQJ5"/>
<evidence type="ECO:0000313" key="1">
    <source>
        <dbReference type="EMBL" id="EDU58966.1"/>
    </source>
</evidence>
<dbReference type="EMBL" id="ABJD02000101">
    <property type="protein sequence ID" value="EDU58966.1"/>
    <property type="molecule type" value="Genomic_DNA"/>
</dbReference>
<reference evidence="1 2" key="3">
    <citation type="submission" date="2008-05" db="EMBL/GenBank/DDBJ databases">
        <authorList>
            <person name="Fulton L."/>
            <person name="Clifton S."/>
            <person name="Fulton B."/>
            <person name="Xu J."/>
            <person name="Minx P."/>
            <person name="Pepin K.H."/>
            <person name="Johnson M."/>
            <person name="Thiruvilangam P."/>
            <person name="Bhonagiri V."/>
            <person name="Nash W.E."/>
            <person name="Mardis E.R."/>
            <person name="Wilson R.K."/>
        </authorList>
    </citation>
    <scope>NUCLEOTIDE SEQUENCE [LARGE SCALE GENOMIC DNA]</scope>
    <source>
        <strain evidence="1 2">ATCC 25827</strain>
    </source>
</reference>
<gene>
    <name evidence="1" type="ORF">PROSTU_02150</name>
</gene>
<protein>
    <submittedName>
        <fullName evidence="1">Uncharacterized protein</fullName>
    </submittedName>
</protein>
<dbReference type="Proteomes" id="UP000004506">
    <property type="component" value="Unassembled WGS sequence"/>
</dbReference>
<accession>A0AA87CQJ5</accession>
<comment type="caution">
    <text evidence="1">The sequence shown here is derived from an EMBL/GenBank/DDBJ whole genome shotgun (WGS) entry which is preliminary data.</text>
</comment>
<sequence length="88" mass="9852">MLNITGKFVAGITYLPVDDLKSINSVLIVLQTLNEPIEVEVLNFNDLSLSQSSSSHVNYYQQTDDMFVLVSSLIKSWIRNHPVANANK</sequence>
<proteinExistence type="predicted"/>
<evidence type="ECO:0000313" key="2">
    <source>
        <dbReference type="Proteomes" id="UP000004506"/>
    </source>
</evidence>
<name>A0AA87CQJ5_PROST</name>